<sequence length="65" mass="6724">MMISPSPVSDTPPIVLSAYVPDPMIGVSPTRPTRFPVTPPVEVAAAMFPPASIATAPTVPPSPDR</sequence>
<proteinExistence type="predicted"/>
<protein>
    <submittedName>
        <fullName evidence="1">Uncharacterized protein</fullName>
    </submittedName>
</protein>
<reference evidence="2" key="1">
    <citation type="submission" date="2013-03" db="EMBL/GenBank/DDBJ databases">
        <title>The Genome Sequence of Anopheles christyi ACHKN1017.</title>
        <authorList>
            <consortium name="The Broad Institute Genomics Platform"/>
            <person name="Neafsey D.E."/>
            <person name="Besansky N."/>
            <person name="Walker B."/>
            <person name="Young S.K."/>
            <person name="Zeng Q."/>
            <person name="Gargeya S."/>
            <person name="Fitzgerald M."/>
            <person name="Haas B."/>
            <person name="Abouelleil A."/>
            <person name="Allen A.W."/>
            <person name="Alvarado L."/>
            <person name="Arachchi H.M."/>
            <person name="Berlin A.M."/>
            <person name="Chapman S.B."/>
            <person name="Gainer-Dewar J."/>
            <person name="Goldberg J."/>
            <person name="Griggs A."/>
            <person name="Gujja S."/>
            <person name="Hansen M."/>
            <person name="Howarth C."/>
            <person name="Imamovic A."/>
            <person name="Ireland A."/>
            <person name="Larimer J."/>
            <person name="McCowan C."/>
            <person name="Murphy C."/>
            <person name="Pearson M."/>
            <person name="Poon T.W."/>
            <person name="Priest M."/>
            <person name="Roberts A."/>
            <person name="Saif S."/>
            <person name="Shea T."/>
            <person name="Sisk P."/>
            <person name="Sykes S."/>
            <person name="Wortman J."/>
            <person name="Nusbaum C."/>
            <person name="Birren B."/>
        </authorList>
    </citation>
    <scope>NUCLEOTIDE SEQUENCE [LARGE SCALE GENOMIC DNA]</scope>
    <source>
        <strain evidence="2">ACHKN1017</strain>
    </source>
</reference>
<organism evidence="1 2">
    <name type="scientific">Anopheles christyi</name>
    <dbReference type="NCBI Taxonomy" id="43041"/>
    <lineage>
        <taxon>Eukaryota</taxon>
        <taxon>Metazoa</taxon>
        <taxon>Ecdysozoa</taxon>
        <taxon>Arthropoda</taxon>
        <taxon>Hexapoda</taxon>
        <taxon>Insecta</taxon>
        <taxon>Pterygota</taxon>
        <taxon>Neoptera</taxon>
        <taxon>Endopterygota</taxon>
        <taxon>Diptera</taxon>
        <taxon>Nematocera</taxon>
        <taxon>Culicoidea</taxon>
        <taxon>Culicidae</taxon>
        <taxon>Anophelinae</taxon>
        <taxon>Anopheles</taxon>
    </lineage>
</organism>
<name>A0A182KIF1_9DIPT</name>
<dbReference type="VEuPathDB" id="VectorBase:ACHR014232"/>
<reference evidence="1" key="2">
    <citation type="submission" date="2020-05" db="UniProtKB">
        <authorList>
            <consortium name="EnsemblMetazoa"/>
        </authorList>
    </citation>
    <scope>IDENTIFICATION</scope>
    <source>
        <strain evidence="1">ACHKN1017</strain>
    </source>
</reference>
<dbReference type="AlphaFoldDB" id="A0A182KIF1"/>
<dbReference type="EnsemblMetazoa" id="ACHR014232-RA">
    <property type="protein sequence ID" value="ACHR014232-PA"/>
    <property type="gene ID" value="ACHR014232"/>
</dbReference>
<keyword evidence="2" id="KW-1185">Reference proteome</keyword>
<accession>A0A182KIF1</accession>
<evidence type="ECO:0000313" key="1">
    <source>
        <dbReference type="EnsemblMetazoa" id="ACHR014232-PA"/>
    </source>
</evidence>
<dbReference type="Proteomes" id="UP000075881">
    <property type="component" value="Unassembled WGS sequence"/>
</dbReference>
<evidence type="ECO:0000313" key="2">
    <source>
        <dbReference type="Proteomes" id="UP000075881"/>
    </source>
</evidence>